<evidence type="ECO:0000313" key="5">
    <source>
        <dbReference type="Proteomes" id="UP001434883"/>
    </source>
</evidence>
<dbReference type="InterPro" id="IPR039539">
    <property type="entry name" value="Ras_GTPase_bind_prot"/>
</dbReference>
<name>A0ABV0QW42_9TELE</name>
<dbReference type="EMBL" id="JAHRIN010025645">
    <property type="protein sequence ID" value="MEQ2200030.1"/>
    <property type="molecule type" value="Genomic_DNA"/>
</dbReference>
<evidence type="ECO:0000313" key="4">
    <source>
        <dbReference type="EMBL" id="MEQ2200030.1"/>
    </source>
</evidence>
<comment type="caution">
    <text evidence="4">The sequence shown here is derived from an EMBL/GenBank/DDBJ whole genome shotgun (WGS) entry which is preliminary data.</text>
</comment>
<dbReference type="PANTHER" id="PTHR10693">
    <property type="entry name" value="RAS GTPASE-ACTIVATING PROTEIN-BINDING PROTEIN"/>
    <property type="match status" value="1"/>
</dbReference>
<dbReference type="PROSITE" id="PS50177">
    <property type="entry name" value="NTF2_DOMAIN"/>
    <property type="match status" value="1"/>
</dbReference>
<dbReference type="Gene3D" id="3.10.450.50">
    <property type="match status" value="1"/>
</dbReference>
<gene>
    <name evidence="4" type="ORF">XENOCAPTIV_020318</name>
</gene>
<dbReference type="Proteomes" id="UP001434883">
    <property type="component" value="Unassembled WGS sequence"/>
</dbReference>
<keyword evidence="1" id="KW-0694">RNA-binding</keyword>
<dbReference type="InterPro" id="IPR002075">
    <property type="entry name" value="NTF2_dom"/>
</dbReference>
<organism evidence="4 5">
    <name type="scientific">Xenoophorus captivus</name>
    <dbReference type="NCBI Taxonomy" id="1517983"/>
    <lineage>
        <taxon>Eukaryota</taxon>
        <taxon>Metazoa</taxon>
        <taxon>Chordata</taxon>
        <taxon>Craniata</taxon>
        <taxon>Vertebrata</taxon>
        <taxon>Euteleostomi</taxon>
        <taxon>Actinopterygii</taxon>
        <taxon>Neopterygii</taxon>
        <taxon>Teleostei</taxon>
        <taxon>Neoteleostei</taxon>
        <taxon>Acanthomorphata</taxon>
        <taxon>Ovalentaria</taxon>
        <taxon>Atherinomorphae</taxon>
        <taxon>Cyprinodontiformes</taxon>
        <taxon>Goodeidae</taxon>
        <taxon>Xenoophorus</taxon>
    </lineage>
</organism>
<dbReference type="PANTHER" id="PTHR10693:SF21">
    <property type="entry name" value="RAS GTPASE-ACTIVATING PROTEIN-BINDING PROTEIN 1"/>
    <property type="match status" value="1"/>
</dbReference>
<accession>A0ABV0QW42</accession>
<evidence type="ECO:0000259" key="3">
    <source>
        <dbReference type="PROSITE" id="PS50177"/>
    </source>
</evidence>
<keyword evidence="5" id="KW-1185">Reference proteome</keyword>
<protein>
    <recommendedName>
        <fullName evidence="3">NTF2 domain-containing protein</fullName>
    </recommendedName>
</protein>
<sequence length="155" mass="17332">MALSFRDCHTKIRHVDAHATLNEGVVVQVMGELSNNMQPMRKFMQTFVLAPESPKMRWRSWTGSPPLMWPQKMSPEPEHEVEKEVEAAEVELKAEVMLETQTETLTIEDQTEKSPSTVVPPTTEPASAPAEGTPPAPEENRVGRKGGRRTGESRL</sequence>
<reference evidence="4 5" key="1">
    <citation type="submission" date="2021-06" db="EMBL/GenBank/DDBJ databases">
        <authorList>
            <person name="Palmer J.M."/>
        </authorList>
    </citation>
    <scope>NUCLEOTIDE SEQUENCE [LARGE SCALE GENOMIC DNA]</scope>
    <source>
        <strain evidence="4 5">XC_2019</strain>
        <tissue evidence="4">Muscle</tissue>
    </source>
</reference>
<dbReference type="InterPro" id="IPR032710">
    <property type="entry name" value="NTF2-like_dom_sf"/>
</dbReference>
<evidence type="ECO:0000256" key="1">
    <source>
        <dbReference type="ARBA" id="ARBA00022884"/>
    </source>
</evidence>
<feature type="compositionally biased region" description="Low complexity" evidence="2">
    <location>
        <begin position="114"/>
        <end position="131"/>
    </location>
</feature>
<dbReference type="Pfam" id="PF02136">
    <property type="entry name" value="NTF2"/>
    <property type="match status" value="1"/>
</dbReference>
<proteinExistence type="predicted"/>
<evidence type="ECO:0000256" key="2">
    <source>
        <dbReference type="SAM" id="MobiDB-lite"/>
    </source>
</evidence>
<dbReference type="InterPro" id="IPR018222">
    <property type="entry name" value="Nuclear_transport_factor_2_euk"/>
</dbReference>
<feature type="region of interest" description="Disordered" evidence="2">
    <location>
        <begin position="99"/>
        <end position="155"/>
    </location>
</feature>
<dbReference type="SUPFAM" id="SSF54427">
    <property type="entry name" value="NTF2-like"/>
    <property type="match status" value="1"/>
</dbReference>
<feature type="domain" description="NTF2" evidence="3">
    <location>
        <begin position="1"/>
        <end position="51"/>
    </location>
</feature>